<comment type="caution">
    <text evidence="1">The sequence shown here is derived from an EMBL/GenBank/DDBJ whole genome shotgun (WGS) entry which is preliminary data.</text>
</comment>
<evidence type="ECO:0008006" key="2">
    <source>
        <dbReference type="Google" id="ProtNLM"/>
    </source>
</evidence>
<protein>
    <recommendedName>
        <fullName evidence="2">SMP-30/Gluconolactonase/LRE-like region domain-containing protein</fullName>
    </recommendedName>
</protein>
<organism evidence="1">
    <name type="scientific">Treponema denticola H-22</name>
    <dbReference type="NCBI Taxonomy" id="999432"/>
    <lineage>
        <taxon>Bacteria</taxon>
        <taxon>Pseudomonadati</taxon>
        <taxon>Spirochaetota</taxon>
        <taxon>Spirochaetia</taxon>
        <taxon>Spirochaetales</taxon>
        <taxon>Treponemataceae</taxon>
        <taxon>Treponema</taxon>
    </lineage>
</organism>
<gene>
    <name evidence="1" type="ORF">HMPREF9726_01945</name>
</gene>
<dbReference type="PANTHER" id="PTHR47572">
    <property type="entry name" value="LIPOPROTEIN-RELATED"/>
    <property type="match status" value="1"/>
</dbReference>
<sequence>MREINISIFLAGTVILASCNLFAKENIEMKKLVSSLSSPVGMAFDSKGYLYIANWSAGRVDRYHSGKLETVIKDIPYPSGLAVDSKNSLYVATYNGGVIYKVQNGNKSNFLSGLSVVAGIAFDDEENLLVAERGKSRVLSVSPEGKISVLADKGLITPVAAIQIGKNRYVINDITGTIYLYEAKNAKLTVLSKTVNAPATGLILDPFRPNSVLTVDYGSRGVYRISLTDGKTEQLTDKPISPVGLIADTDSKEIYIAAWGDNSLYKITFQRNRYDD</sequence>
<proteinExistence type="predicted"/>
<dbReference type="Proteomes" id="UP000011705">
    <property type="component" value="Chromosome"/>
</dbReference>
<dbReference type="AlphaFoldDB" id="A0A0E2E2J1"/>
<dbReference type="InterPro" id="IPR051262">
    <property type="entry name" value="SMP-30/CGR1_Lactonase"/>
</dbReference>
<dbReference type="SUPFAM" id="SSF63829">
    <property type="entry name" value="Calcium-dependent phosphotriesterase"/>
    <property type="match status" value="1"/>
</dbReference>
<dbReference type="InterPro" id="IPR011042">
    <property type="entry name" value="6-blade_b-propeller_TolB-like"/>
</dbReference>
<accession>A0A0E2E2J1</accession>
<dbReference type="Gene3D" id="2.120.10.30">
    <property type="entry name" value="TolB, C-terminal domain"/>
    <property type="match status" value="1"/>
</dbReference>
<dbReference type="EMBL" id="AGDV01000020">
    <property type="protein sequence ID" value="EMB31565.1"/>
    <property type="molecule type" value="Genomic_DNA"/>
</dbReference>
<dbReference type="RefSeq" id="WP_002685269.1">
    <property type="nucleotide sequence ID" value="NZ_CM001795.1"/>
</dbReference>
<dbReference type="PATRIC" id="fig|999432.5.peg.2019"/>
<name>A0A0E2E2J1_TREDN</name>
<dbReference type="HOGENOM" id="CLU_080392_0_0_12"/>
<reference evidence="1" key="1">
    <citation type="submission" date="2012-01" db="EMBL/GenBank/DDBJ databases">
        <title>The Genome Sequence of Treponema denticola H-22.</title>
        <authorList>
            <consortium name="The Broad Institute Genome Sequencing Platform"/>
            <person name="Earl A."/>
            <person name="Ward D."/>
            <person name="Feldgarden M."/>
            <person name="Gevers D."/>
            <person name="Blanton J.M."/>
            <person name="Fenno C.J."/>
            <person name="Baranova O.V."/>
            <person name="Mathney J."/>
            <person name="Dewhirst F.E."/>
            <person name="Izard J."/>
            <person name="Young S.K."/>
            <person name="Zeng Q."/>
            <person name="Gargeya S."/>
            <person name="Fitzgerald M."/>
            <person name="Haas B."/>
            <person name="Abouelleil A."/>
            <person name="Alvarado L."/>
            <person name="Arachchi H.M."/>
            <person name="Berlin A."/>
            <person name="Chapman S.B."/>
            <person name="Gearin G."/>
            <person name="Goldberg J."/>
            <person name="Griggs A."/>
            <person name="Gujja S."/>
            <person name="Hansen M."/>
            <person name="Heiman D."/>
            <person name="Howarth C."/>
            <person name="Larimer J."/>
            <person name="Lui A."/>
            <person name="MacDonald P.J.P."/>
            <person name="McCowen C."/>
            <person name="Montmayeur A."/>
            <person name="Murphy C."/>
            <person name="Neiman D."/>
            <person name="Pearson M."/>
            <person name="Priest M."/>
            <person name="Roberts A."/>
            <person name="Saif S."/>
            <person name="Shea T."/>
            <person name="Sisk P."/>
            <person name="Stolte C."/>
            <person name="Sykes S."/>
            <person name="Wortman J."/>
            <person name="Nusbaum C."/>
            <person name="Birren B."/>
        </authorList>
    </citation>
    <scope>NUCLEOTIDE SEQUENCE [LARGE SCALE GENOMIC DNA]</scope>
    <source>
        <strain evidence="1">H-22</strain>
    </source>
</reference>
<evidence type="ECO:0000313" key="1">
    <source>
        <dbReference type="EMBL" id="EMB31565.1"/>
    </source>
</evidence>
<dbReference type="PANTHER" id="PTHR47572:SF4">
    <property type="entry name" value="LACTONASE DRP35"/>
    <property type="match status" value="1"/>
</dbReference>
<dbReference type="PROSITE" id="PS51257">
    <property type="entry name" value="PROKAR_LIPOPROTEIN"/>
    <property type="match status" value="1"/>
</dbReference>